<dbReference type="AlphaFoldDB" id="A0A942TDE0"/>
<protein>
    <submittedName>
        <fullName evidence="1">DUF3679 domain-containing protein</fullName>
    </submittedName>
</protein>
<dbReference type="EMBL" id="JAGYPG010000001">
    <property type="protein sequence ID" value="MBS4194743.1"/>
    <property type="molecule type" value="Genomic_DNA"/>
</dbReference>
<dbReference type="InterPro" id="IPR020534">
    <property type="entry name" value="Uncharacterised_YqxA"/>
</dbReference>
<reference evidence="1 2" key="1">
    <citation type="submission" date="2021-05" db="EMBL/GenBank/DDBJ databases">
        <title>Novel Bacillus species.</title>
        <authorList>
            <person name="Liu G."/>
        </authorList>
    </citation>
    <scope>NUCLEOTIDE SEQUENCE [LARGE SCALE GENOMIC DNA]</scope>
    <source>
        <strain evidence="2">FJAT-49780</strain>
    </source>
</reference>
<sequence length="112" mass="12709">MMRNFLVKCLLLFGVLFIGVMIGMNKANEGMLNMKGYTDDSFQTPVNIHQNEAGEVETNFMGRDLPTFNLEEKKEKLEEVKAYNFFSEVGKSLANIVTTIAQKIFDFISSLL</sequence>
<comment type="caution">
    <text evidence="1">The sequence shown here is derived from an EMBL/GenBank/DDBJ whole genome shotgun (WGS) entry which is preliminary data.</text>
</comment>
<evidence type="ECO:0000313" key="2">
    <source>
        <dbReference type="Proteomes" id="UP000681414"/>
    </source>
</evidence>
<dbReference type="RefSeq" id="WP_213123901.1">
    <property type="nucleotide sequence ID" value="NZ_JAGYPG010000001.1"/>
</dbReference>
<dbReference type="Proteomes" id="UP000681414">
    <property type="component" value="Unassembled WGS sequence"/>
</dbReference>
<accession>A0A942TDE0</accession>
<proteinExistence type="predicted"/>
<dbReference type="Pfam" id="PF12438">
    <property type="entry name" value="DUF3679"/>
    <property type="match status" value="1"/>
</dbReference>
<gene>
    <name evidence="1" type="ORF">KHA97_06595</name>
</gene>
<keyword evidence="2" id="KW-1185">Reference proteome</keyword>
<organism evidence="1 2">
    <name type="scientific">Lederbergia citri</name>
    <dbReference type="NCBI Taxonomy" id="2833580"/>
    <lineage>
        <taxon>Bacteria</taxon>
        <taxon>Bacillati</taxon>
        <taxon>Bacillota</taxon>
        <taxon>Bacilli</taxon>
        <taxon>Bacillales</taxon>
        <taxon>Bacillaceae</taxon>
        <taxon>Lederbergia</taxon>
    </lineage>
</organism>
<evidence type="ECO:0000313" key="1">
    <source>
        <dbReference type="EMBL" id="MBS4194743.1"/>
    </source>
</evidence>
<name>A0A942TDE0_9BACI</name>